<gene>
    <name evidence="1" type="ORF">MM415A01922_0006</name>
</gene>
<organism evidence="1">
    <name type="scientific">viral metagenome</name>
    <dbReference type="NCBI Taxonomy" id="1070528"/>
    <lineage>
        <taxon>unclassified sequences</taxon>
        <taxon>metagenomes</taxon>
        <taxon>organismal metagenomes</taxon>
    </lineage>
</organism>
<reference evidence="1" key="1">
    <citation type="submission" date="2020-03" db="EMBL/GenBank/DDBJ databases">
        <title>The deep terrestrial virosphere.</title>
        <authorList>
            <person name="Holmfeldt K."/>
            <person name="Nilsson E."/>
            <person name="Simone D."/>
            <person name="Lopez-Fernandez M."/>
            <person name="Wu X."/>
            <person name="de Brujin I."/>
            <person name="Lundin D."/>
            <person name="Andersson A."/>
            <person name="Bertilsson S."/>
            <person name="Dopson M."/>
        </authorList>
    </citation>
    <scope>NUCLEOTIDE SEQUENCE</scope>
    <source>
        <strain evidence="1">MM415A01922</strain>
    </source>
</reference>
<proteinExistence type="predicted"/>
<dbReference type="EMBL" id="MT142123">
    <property type="protein sequence ID" value="QJA74828.1"/>
    <property type="molecule type" value="Genomic_DNA"/>
</dbReference>
<name>A0A6M3JZB8_9ZZZZ</name>
<accession>A0A6M3JZB8</accession>
<protein>
    <submittedName>
        <fullName evidence="1">Uncharacterized protein</fullName>
    </submittedName>
</protein>
<sequence length="51" mass="5932">MTEARDMLGNYMFYYDKDGDSYNNGDVIAFIEKLDDFLSQNKAEEEPNARS</sequence>
<dbReference type="AlphaFoldDB" id="A0A6M3JZB8"/>
<evidence type="ECO:0000313" key="1">
    <source>
        <dbReference type="EMBL" id="QJA74828.1"/>
    </source>
</evidence>